<dbReference type="SUPFAM" id="SSF51905">
    <property type="entry name" value="FAD/NAD(P)-binding domain"/>
    <property type="match status" value="1"/>
</dbReference>
<name>A0A5C8ZDY9_9ACTN</name>
<comment type="caution">
    <text evidence="3">The sequence shown here is derived from an EMBL/GenBank/DDBJ whole genome shotgun (WGS) entry which is preliminary data.</text>
</comment>
<protein>
    <submittedName>
        <fullName evidence="3">FAD-dependent oxidoreductase</fullName>
    </submittedName>
</protein>
<dbReference type="Gene3D" id="3.50.50.60">
    <property type="entry name" value="FAD/NAD(P)-binding domain"/>
    <property type="match status" value="1"/>
</dbReference>
<organism evidence="3 4">
    <name type="scientific">Quadrisphaera setariae</name>
    <dbReference type="NCBI Taxonomy" id="2593304"/>
    <lineage>
        <taxon>Bacteria</taxon>
        <taxon>Bacillati</taxon>
        <taxon>Actinomycetota</taxon>
        <taxon>Actinomycetes</taxon>
        <taxon>Kineosporiales</taxon>
        <taxon>Kineosporiaceae</taxon>
        <taxon>Quadrisphaera</taxon>
    </lineage>
</organism>
<dbReference type="GO" id="GO:0005737">
    <property type="term" value="C:cytoplasm"/>
    <property type="evidence" value="ECO:0007669"/>
    <property type="project" value="TreeGrafter"/>
</dbReference>
<proteinExistence type="predicted"/>
<dbReference type="GO" id="GO:0016491">
    <property type="term" value="F:oxidoreductase activity"/>
    <property type="evidence" value="ECO:0007669"/>
    <property type="project" value="UniProtKB-KW"/>
</dbReference>
<dbReference type="Gene3D" id="3.30.9.10">
    <property type="entry name" value="D-Amino Acid Oxidase, subunit A, domain 2"/>
    <property type="match status" value="1"/>
</dbReference>
<dbReference type="SUPFAM" id="SSF54373">
    <property type="entry name" value="FAD-linked reductases, C-terminal domain"/>
    <property type="match status" value="1"/>
</dbReference>
<dbReference type="OrthoDB" id="9806257at2"/>
<evidence type="ECO:0000259" key="2">
    <source>
        <dbReference type="Pfam" id="PF01266"/>
    </source>
</evidence>
<gene>
    <name evidence="3" type="ORF">FMM08_13900</name>
</gene>
<evidence type="ECO:0000313" key="3">
    <source>
        <dbReference type="EMBL" id="TXR55413.1"/>
    </source>
</evidence>
<keyword evidence="1" id="KW-0560">Oxidoreductase</keyword>
<dbReference type="Proteomes" id="UP000321234">
    <property type="component" value="Unassembled WGS sequence"/>
</dbReference>
<dbReference type="PANTHER" id="PTHR13847">
    <property type="entry name" value="SARCOSINE DEHYDROGENASE-RELATED"/>
    <property type="match status" value="1"/>
</dbReference>
<keyword evidence="4" id="KW-1185">Reference proteome</keyword>
<dbReference type="AlphaFoldDB" id="A0A5C8ZDY9"/>
<feature type="domain" description="FAD dependent oxidoreductase" evidence="2">
    <location>
        <begin position="16"/>
        <end position="383"/>
    </location>
</feature>
<evidence type="ECO:0000313" key="4">
    <source>
        <dbReference type="Proteomes" id="UP000321234"/>
    </source>
</evidence>
<dbReference type="InterPro" id="IPR006076">
    <property type="entry name" value="FAD-dep_OxRdtase"/>
</dbReference>
<dbReference type="RefSeq" id="WP_147926989.1">
    <property type="nucleotide sequence ID" value="NZ_VKAC01000008.1"/>
</dbReference>
<dbReference type="EMBL" id="VKAC01000008">
    <property type="protein sequence ID" value="TXR55413.1"/>
    <property type="molecule type" value="Genomic_DNA"/>
</dbReference>
<sequence length="427" mass="42703">MAQGTPRTTASRWVADVAVVGAGIVGAAVARALAAGGARVVVVDRSEAAGGTSGSGEGNLLVSDKGPGAELAMAQRAVQLWPALAAELREELRTGLPGGFPDLELEPKGGLVVATTDGGASALRAFAATQRPAGVHAVELDAAGARALEPGLTPEVALAVHYPDDAQVQPVVATEALLASARRRGAVVLTGAQVTGPLLAEGGARLAGVRTSRGDVAAGAVVVAAGPWSGEVSSLLGAPLPVLPRRGVILVTTRQPHQVFRKVYDADYVGAVGSGDADLQTSTVVESTASGTILIGSSRERVGFDGALRVEVLRRLAAGALTLFPGLAGVPVMRSYGGFRPYVPDHLPVAGPDPRLPGLWHATGHEGAGIGLAPATGELVADLLLGREPALDAAAFSVARPSLAPHLAEPLAEPLAEHPGGSGGAAA</sequence>
<dbReference type="InterPro" id="IPR036188">
    <property type="entry name" value="FAD/NAD-bd_sf"/>
</dbReference>
<reference evidence="3 4" key="1">
    <citation type="submission" date="2019-07" db="EMBL/GenBank/DDBJ databases">
        <title>Quadrisphaera sp. strain DD2A genome sequencing and assembly.</title>
        <authorList>
            <person name="Kim I."/>
        </authorList>
    </citation>
    <scope>NUCLEOTIDE SEQUENCE [LARGE SCALE GENOMIC DNA]</scope>
    <source>
        <strain evidence="3 4">DD2A</strain>
    </source>
</reference>
<evidence type="ECO:0000256" key="1">
    <source>
        <dbReference type="ARBA" id="ARBA00023002"/>
    </source>
</evidence>
<dbReference type="PANTHER" id="PTHR13847:SF287">
    <property type="entry name" value="FAD-DEPENDENT OXIDOREDUCTASE DOMAIN-CONTAINING PROTEIN 1"/>
    <property type="match status" value="1"/>
</dbReference>
<accession>A0A5C8ZDY9</accession>
<dbReference type="Pfam" id="PF01266">
    <property type="entry name" value="DAO"/>
    <property type="match status" value="1"/>
</dbReference>